<dbReference type="AlphaFoldDB" id="A0A939F0X4"/>
<dbReference type="Proteomes" id="UP000664144">
    <property type="component" value="Unassembled WGS sequence"/>
</dbReference>
<dbReference type="EMBL" id="JAFLQZ010000024">
    <property type="protein sequence ID" value="MBO0360814.1"/>
    <property type="molecule type" value="Genomic_DNA"/>
</dbReference>
<dbReference type="PANTHER" id="PTHR30332">
    <property type="entry name" value="PROBABLE GENERAL SECRETION PATHWAY PROTEIN D"/>
    <property type="match status" value="1"/>
</dbReference>
<accession>A0A939F0X4</accession>
<dbReference type="PANTHER" id="PTHR30332:SF24">
    <property type="entry name" value="SECRETIN GSPD-RELATED"/>
    <property type="match status" value="1"/>
</dbReference>
<dbReference type="InterPro" id="IPR001775">
    <property type="entry name" value="GspD/PilQ"/>
</dbReference>
<evidence type="ECO:0000313" key="7">
    <source>
        <dbReference type="Proteomes" id="UP000664144"/>
    </source>
</evidence>
<name>A0A939F0X4_9BACT</name>
<evidence type="ECO:0000256" key="2">
    <source>
        <dbReference type="ARBA" id="ARBA00022729"/>
    </source>
</evidence>
<dbReference type="GO" id="GO:0016020">
    <property type="term" value="C:membrane"/>
    <property type="evidence" value="ECO:0007669"/>
    <property type="project" value="UniProtKB-SubCell"/>
</dbReference>
<reference evidence="6" key="1">
    <citation type="submission" date="2021-03" db="EMBL/GenBank/DDBJ databases">
        <authorList>
            <person name="Kim M.K."/>
        </authorList>
    </citation>
    <scope>NUCLEOTIDE SEQUENCE</scope>
    <source>
        <strain evidence="6">BT186</strain>
    </source>
</reference>
<dbReference type="Pfam" id="PF00263">
    <property type="entry name" value="Secretin"/>
    <property type="match status" value="1"/>
</dbReference>
<dbReference type="PRINTS" id="PR00811">
    <property type="entry name" value="BCTERIALGSPD"/>
</dbReference>
<dbReference type="InterPro" id="IPR050810">
    <property type="entry name" value="Bact_Secretion_Sys_Channel"/>
</dbReference>
<keyword evidence="7" id="KW-1185">Reference proteome</keyword>
<keyword evidence="2" id="KW-0732">Signal</keyword>
<comment type="caution">
    <text evidence="6">The sequence shown here is derived from an EMBL/GenBank/DDBJ whole genome shotgun (WGS) entry which is preliminary data.</text>
</comment>
<evidence type="ECO:0000256" key="4">
    <source>
        <dbReference type="RuleBase" id="RU004003"/>
    </source>
</evidence>
<evidence type="ECO:0000256" key="3">
    <source>
        <dbReference type="ARBA" id="ARBA00023136"/>
    </source>
</evidence>
<dbReference type="GO" id="GO:0009306">
    <property type="term" value="P:protein secretion"/>
    <property type="evidence" value="ECO:0007669"/>
    <property type="project" value="InterPro"/>
</dbReference>
<organism evidence="6 7">
    <name type="scientific">Hymenobacter telluris</name>
    <dbReference type="NCBI Taxonomy" id="2816474"/>
    <lineage>
        <taxon>Bacteria</taxon>
        <taxon>Pseudomonadati</taxon>
        <taxon>Bacteroidota</taxon>
        <taxon>Cytophagia</taxon>
        <taxon>Cytophagales</taxon>
        <taxon>Hymenobacteraceae</taxon>
        <taxon>Hymenobacter</taxon>
    </lineage>
</organism>
<protein>
    <submittedName>
        <fullName evidence="6">Type II and III secretion system protein</fullName>
    </submittedName>
</protein>
<sequence length="656" mass="71974">MISKSLFWGLLFGILLPVNALQAQQLPVVAGAPADRFLALQQQLRVLGDSTAKGLQETANLSVSNAPIQEFVRGLALTHNLNVSIDPTLDLRITNSFTEVKVIDLIVFLAREYNLDIQVIGNIIRVYKFVPPPEIKRLPPGKKLRLSYDPAHDIFTSDLQNDSLTTFAKQVTQLTKRNVVLAPGLGTRLVSGYVEGMPLSQALDKLAYTNSLRLLHPDNASYVLEATDATASAPASRSRRAVLGATGSISNPGQESSSGADIGVATGADGRRYLRIEAENVAMGKLLTDVSQELNINYVLFSELTGNTTMHVKQVTYDDFLRILLQGTTHTYQQSEGLYTIGNRALEGFRHTAVVKMQFRPVDKLDEFIPAELKKGVEIRLFKELNSMILSGGAPQIAEITEFLKAVDKPVVNVLIEVIVVELRRGHSTKTGIRAFLGDSTVRTGGELFPGLDMTIGSKSINSLLSRLGSKGLVNLGRVTPNFYLTLQALEQNSYLNLRSTPKLSTLNGHEANLKIGQSVYYVEENQNVTGGVNPVITKTQQFKQVSADLSIKINPMVSGNEDITLDVSAEFSDFIEPTIQRAPPGTATRQFTSMIRVKNEEMIVLGGLEEIRKNSGGTGVPLLSRIPVLKWLFSTRQEGKQTNRLVVFIRPTIMY</sequence>
<dbReference type="InterPro" id="IPR004846">
    <property type="entry name" value="T2SS/T3SS_dom"/>
</dbReference>
<proteinExistence type="inferred from homology"/>
<evidence type="ECO:0000256" key="1">
    <source>
        <dbReference type="ARBA" id="ARBA00004370"/>
    </source>
</evidence>
<gene>
    <name evidence="6" type="ORF">J0X19_22835</name>
</gene>
<keyword evidence="3" id="KW-0472">Membrane</keyword>
<evidence type="ECO:0000313" key="6">
    <source>
        <dbReference type="EMBL" id="MBO0360814.1"/>
    </source>
</evidence>
<dbReference type="Gene3D" id="3.55.50.30">
    <property type="match status" value="1"/>
</dbReference>
<comment type="similarity">
    <text evidence="4">Belongs to the bacterial secretin family.</text>
</comment>
<dbReference type="GO" id="GO:0015627">
    <property type="term" value="C:type II protein secretion system complex"/>
    <property type="evidence" value="ECO:0007669"/>
    <property type="project" value="TreeGrafter"/>
</dbReference>
<evidence type="ECO:0000259" key="5">
    <source>
        <dbReference type="Pfam" id="PF00263"/>
    </source>
</evidence>
<comment type="subcellular location">
    <subcellularLocation>
        <location evidence="1">Membrane</location>
    </subcellularLocation>
</comment>
<feature type="domain" description="Type II/III secretion system secretin-like" evidence="5">
    <location>
        <begin position="489"/>
        <end position="655"/>
    </location>
</feature>